<feature type="coiled-coil region" evidence="1">
    <location>
        <begin position="22"/>
        <end position="70"/>
    </location>
</feature>
<keyword evidence="1" id="KW-0175">Coiled coil</keyword>
<name>A0A0F0LMI8_9MICO</name>
<evidence type="ECO:0000313" key="3">
    <source>
        <dbReference type="Proteomes" id="UP000033740"/>
    </source>
</evidence>
<protein>
    <submittedName>
        <fullName evidence="2">Uncharacterized protein</fullName>
    </submittedName>
</protein>
<dbReference type="EMBL" id="JYIX01000031">
    <property type="protein sequence ID" value="KJL33904.1"/>
    <property type="molecule type" value="Genomic_DNA"/>
</dbReference>
<dbReference type="AlphaFoldDB" id="A0A0F0LMI8"/>
<gene>
    <name evidence="2" type="ORF">RS86_01340</name>
</gene>
<accession>A0A0F0LMI8</accession>
<evidence type="ECO:0000313" key="2">
    <source>
        <dbReference type="EMBL" id="KJL33904.1"/>
    </source>
</evidence>
<dbReference type="Proteomes" id="UP000033740">
    <property type="component" value="Unassembled WGS sequence"/>
</dbReference>
<dbReference type="STRING" id="582680.RS86_01340"/>
<sequence length="81" mass="8839">MITFAPDAAPGSWQLAEALLRCESARERIEAAVVALRAIEADCGWRSRSVEFLQRELETQRQALGVARESLPSIEAALQAG</sequence>
<organism evidence="2 3">
    <name type="scientific">Microbacterium azadirachtae</name>
    <dbReference type="NCBI Taxonomy" id="582680"/>
    <lineage>
        <taxon>Bacteria</taxon>
        <taxon>Bacillati</taxon>
        <taxon>Actinomycetota</taxon>
        <taxon>Actinomycetes</taxon>
        <taxon>Micrococcales</taxon>
        <taxon>Microbacteriaceae</taxon>
        <taxon>Microbacterium</taxon>
    </lineage>
</organism>
<evidence type="ECO:0000256" key="1">
    <source>
        <dbReference type="SAM" id="Coils"/>
    </source>
</evidence>
<proteinExistence type="predicted"/>
<dbReference type="RefSeq" id="WP_045271446.1">
    <property type="nucleotide sequence ID" value="NZ_JYIX01000031.1"/>
</dbReference>
<keyword evidence="3" id="KW-1185">Reference proteome</keyword>
<reference evidence="2 3" key="1">
    <citation type="submission" date="2015-02" db="EMBL/GenBank/DDBJ databases">
        <title>Draft genome sequences of ten Microbacterium spp. with emphasis on heavy metal contaminated environments.</title>
        <authorList>
            <person name="Corretto E."/>
        </authorList>
    </citation>
    <scope>NUCLEOTIDE SEQUENCE [LARGE SCALE GENOMIC DNA]</scope>
    <source>
        <strain evidence="2 3">ARN176</strain>
    </source>
</reference>
<dbReference type="PATRIC" id="fig|582680.6.peg.1378"/>
<comment type="caution">
    <text evidence="2">The sequence shown here is derived from an EMBL/GenBank/DDBJ whole genome shotgun (WGS) entry which is preliminary data.</text>
</comment>